<feature type="compositionally biased region" description="Gly residues" evidence="1">
    <location>
        <begin position="119"/>
        <end position="128"/>
    </location>
</feature>
<evidence type="ECO:0000313" key="2">
    <source>
        <dbReference type="EMBL" id="KAK8091541.1"/>
    </source>
</evidence>
<proteinExistence type="predicted"/>
<name>A0ABR1X7V2_9PEZI</name>
<sequence>MNLFSVSSFTPDPNKDLFMSTCWIRRATTPPQRGQPLPYHSGNEPAALAAAALTGALDPEEARLADQDLADEVRQSLERSPARIMQRGPSRLGLRGGSGGSSSAGSASPERQPGQGSPSQGGGNGNGSDNGSDNVSNYETDEEFPTQYQVFLNALGDVPPEFLLRLQAFLPPIDELLLGHTHPRLFHSDKFSLYRLDADYQMQWQLRGPTYGDERLPLLHHAIKCNAPLAIIPELLNAWEAVGLDL</sequence>
<feature type="region of interest" description="Disordered" evidence="1">
    <location>
        <begin position="74"/>
        <end position="139"/>
    </location>
</feature>
<dbReference type="GeneID" id="92039277"/>
<gene>
    <name evidence="2" type="ORF">PG997_001902</name>
</gene>
<organism evidence="2 3">
    <name type="scientific">Apiospora hydei</name>
    <dbReference type="NCBI Taxonomy" id="1337664"/>
    <lineage>
        <taxon>Eukaryota</taxon>
        <taxon>Fungi</taxon>
        <taxon>Dikarya</taxon>
        <taxon>Ascomycota</taxon>
        <taxon>Pezizomycotina</taxon>
        <taxon>Sordariomycetes</taxon>
        <taxon>Xylariomycetidae</taxon>
        <taxon>Amphisphaeriales</taxon>
        <taxon>Apiosporaceae</taxon>
        <taxon>Apiospora</taxon>
    </lineage>
</organism>
<keyword evidence="3" id="KW-1185">Reference proteome</keyword>
<reference evidence="2 3" key="1">
    <citation type="submission" date="2023-01" db="EMBL/GenBank/DDBJ databases">
        <title>Analysis of 21 Apiospora genomes using comparative genomics revels a genus with tremendous synthesis potential of carbohydrate active enzymes and secondary metabolites.</title>
        <authorList>
            <person name="Sorensen T."/>
        </authorList>
    </citation>
    <scope>NUCLEOTIDE SEQUENCE [LARGE SCALE GENOMIC DNA]</scope>
    <source>
        <strain evidence="2 3">CBS 114990</strain>
    </source>
</reference>
<evidence type="ECO:0000256" key="1">
    <source>
        <dbReference type="SAM" id="MobiDB-lite"/>
    </source>
</evidence>
<feature type="compositionally biased region" description="Low complexity" evidence="1">
    <location>
        <begin position="103"/>
        <end position="118"/>
    </location>
</feature>
<dbReference type="Proteomes" id="UP001433268">
    <property type="component" value="Unassembled WGS sequence"/>
</dbReference>
<dbReference type="EMBL" id="JAQQWN010000003">
    <property type="protein sequence ID" value="KAK8091541.1"/>
    <property type="molecule type" value="Genomic_DNA"/>
</dbReference>
<protein>
    <submittedName>
        <fullName evidence="2">Uncharacterized protein</fullName>
    </submittedName>
</protein>
<accession>A0ABR1X7V2</accession>
<comment type="caution">
    <text evidence="2">The sequence shown here is derived from an EMBL/GenBank/DDBJ whole genome shotgun (WGS) entry which is preliminary data.</text>
</comment>
<evidence type="ECO:0000313" key="3">
    <source>
        <dbReference type="Proteomes" id="UP001433268"/>
    </source>
</evidence>
<dbReference type="RefSeq" id="XP_066673513.1">
    <property type="nucleotide sequence ID" value="XM_066806217.1"/>
</dbReference>